<dbReference type="SUPFAM" id="SSF75005">
    <property type="entry name" value="Arabinanase/levansucrase/invertase"/>
    <property type="match status" value="1"/>
</dbReference>
<accession>A0ABS1JYF4</accession>
<reference evidence="1 2" key="1">
    <citation type="submission" date="2021-01" db="EMBL/GenBank/DDBJ databases">
        <title>Genome public.</title>
        <authorList>
            <person name="Liu C."/>
            <person name="Sun Q."/>
        </authorList>
    </citation>
    <scope>NUCLEOTIDE SEQUENCE [LARGE SCALE GENOMIC DNA]</scope>
    <source>
        <strain evidence="1 2">JC656</strain>
    </source>
</reference>
<dbReference type="EMBL" id="JAERRC010000006">
    <property type="protein sequence ID" value="MBL0704223.1"/>
    <property type="molecule type" value="Genomic_DNA"/>
</dbReference>
<evidence type="ECO:0000313" key="2">
    <source>
        <dbReference type="Proteomes" id="UP000639051"/>
    </source>
</evidence>
<dbReference type="RefSeq" id="WP_189694985.1">
    <property type="nucleotide sequence ID" value="NZ_BNCM01000015.1"/>
</dbReference>
<protein>
    <submittedName>
        <fullName evidence="1">Uncharacterized protein</fullName>
    </submittedName>
</protein>
<keyword evidence="2" id="KW-1185">Reference proteome</keyword>
<proteinExistence type="predicted"/>
<gene>
    <name evidence="1" type="ORF">JJE72_01720</name>
</gene>
<comment type="caution">
    <text evidence="1">The sequence shown here is derived from an EMBL/GenBank/DDBJ whole genome shotgun (WGS) entry which is preliminary data.</text>
</comment>
<name>A0ABS1JYF4_9MICC</name>
<dbReference type="InterPro" id="IPR023296">
    <property type="entry name" value="Glyco_hydro_beta-prop_sf"/>
</dbReference>
<dbReference type="Gene3D" id="2.115.10.20">
    <property type="entry name" value="Glycosyl hydrolase domain, family 43"/>
    <property type="match status" value="1"/>
</dbReference>
<sequence length="476" mass="52826">MLAPKGLFTAVRRALDNLKPERDPLLPRGRETGWRGMEFAEAQRFRPFDLLPAAGQFFASSGESPATRHYIDTVPRAPFLTIELSSEGDPGAWEAGISTPRGTVRADYDVSENQVRLFLSTVHSERLLGKRVVAAGPARVALTFTENTVCLWSRDGGDWSVLVVCRLSPADGIDLRQADCLSASRLFWRGSFARARAGYFGYVGLRDPQLIRSPDGEPIRDGGRLWMTATCAGPGFFHAAHWAVFSFPENSPEELRLESHLFFNRDGRLLGDHAGFILRGEDGFLVGVSSWGDFDNNAHVRSAASQADILTGVHVLESRPWPLPTEYDAWDPSLIRHEGAWWLAFVECTRYSPRFTFRPVLAKTSPGAEWDGQLERVGADTIHQQTEGTLLTILDGNLYVLASDGDARDYPIYDLAMHRIDTLNAPYPTNIPHPLVVNPNDDPFILTFDGTPHNESELGYGTHGDIVVLRGRRQTA</sequence>
<dbReference type="Proteomes" id="UP000639051">
    <property type="component" value="Unassembled WGS sequence"/>
</dbReference>
<organism evidence="1 2">
    <name type="scientific">Sinomonas cellulolyticus</name>
    <dbReference type="NCBI Taxonomy" id="2801916"/>
    <lineage>
        <taxon>Bacteria</taxon>
        <taxon>Bacillati</taxon>
        <taxon>Actinomycetota</taxon>
        <taxon>Actinomycetes</taxon>
        <taxon>Micrococcales</taxon>
        <taxon>Micrococcaceae</taxon>
        <taxon>Sinomonas</taxon>
    </lineage>
</organism>
<evidence type="ECO:0000313" key="1">
    <source>
        <dbReference type="EMBL" id="MBL0704223.1"/>
    </source>
</evidence>